<feature type="region of interest" description="Disordered" evidence="1">
    <location>
        <begin position="1"/>
        <end position="24"/>
    </location>
</feature>
<organism evidence="3 4">
    <name type="scientific">Salvia divinorum</name>
    <name type="common">Maria pastora</name>
    <name type="synonym">Diviner's sage</name>
    <dbReference type="NCBI Taxonomy" id="28513"/>
    <lineage>
        <taxon>Eukaryota</taxon>
        <taxon>Viridiplantae</taxon>
        <taxon>Streptophyta</taxon>
        <taxon>Embryophyta</taxon>
        <taxon>Tracheophyta</taxon>
        <taxon>Spermatophyta</taxon>
        <taxon>Magnoliopsida</taxon>
        <taxon>eudicotyledons</taxon>
        <taxon>Gunneridae</taxon>
        <taxon>Pentapetalae</taxon>
        <taxon>asterids</taxon>
        <taxon>lamiids</taxon>
        <taxon>Lamiales</taxon>
        <taxon>Lamiaceae</taxon>
        <taxon>Nepetoideae</taxon>
        <taxon>Mentheae</taxon>
        <taxon>Salviinae</taxon>
        <taxon>Salvia</taxon>
        <taxon>Salvia subgen. Calosphace</taxon>
    </lineage>
</organism>
<dbReference type="AlphaFoldDB" id="A0ABD1FNR9"/>
<sequence length="91" mass="9884">MPINGQACNSADRTPEPNDTTYTSDVGDGLTVDFVIGPIKLAILDGGFIAPITTLLAIALLRRLFCPHFAFLQIILLNMSSSGHGREQRWV</sequence>
<evidence type="ECO:0000256" key="1">
    <source>
        <dbReference type="SAM" id="MobiDB-lite"/>
    </source>
</evidence>
<dbReference type="Proteomes" id="UP001567538">
    <property type="component" value="Unassembled WGS sequence"/>
</dbReference>
<comment type="caution">
    <text evidence="3">The sequence shown here is derived from an EMBL/GenBank/DDBJ whole genome shotgun (WGS) entry which is preliminary data.</text>
</comment>
<evidence type="ECO:0000313" key="3">
    <source>
        <dbReference type="EMBL" id="KAL1533489.1"/>
    </source>
</evidence>
<gene>
    <name evidence="3" type="ORF">AAHA92_33368</name>
</gene>
<dbReference type="EMBL" id="JBEAFC010000014">
    <property type="protein sequence ID" value="KAL1533489.1"/>
    <property type="molecule type" value="Genomic_DNA"/>
</dbReference>
<keyword evidence="2" id="KW-0812">Transmembrane</keyword>
<keyword evidence="2" id="KW-1133">Transmembrane helix</keyword>
<evidence type="ECO:0000256" key="2">
    <source>
        <dbReference type="SAM" id="Phobius"/>
    </source>
</evidence>
<keyword evidence="2" id="KW-0472">Membrane</keyword>
<name>A0ABD1FNR9_SALDI</name>
<keyword evidence="4" id="KW-1185">Reference proteome</keyword>
<evidence type="ECO:0000313" key="4">
    <source>
        <dbReference type="Proteomes" id="UP001567538"/>
    </source>
</evidence>
<proteinExistence type="predicted"/>
<feature type="transmembrane region" description="Helical" evidence="2">
    <location>
        <begin position="41"/>
        <end position="61"/>
    </location>
</feature>
<reference evidence="3 4" key="1">
    <citation type="submission" date="2024-06" db="EMBL/GenBank/DDBJ databases">
        <title>A chromosome level genome sequence of Diviner's sage (Salvia divinorum).</title>
        <authorList>
            <person name="Ford S.A."/>
            <person name="Ro D.-K."/>
            <person name="Ness R.W."/>
            <person name="Phillips M.A."/>
        </authorList>
    </citation>
    <scope>NUCLEOTIDE SEQUENCE [LARGE SCALE GENOMIC DNA]</scope>
    <source>
        <strain evidence="3">SAF-2024a</strain>
        <tissue evidence="3">Leaf</tissue>
    </source>
</reference>
<protein>
    <submittedName>
        <fullName evidence="3">Uncharacterized protein</fullName>
    </submittedName>
</protein>
<accession>A0ABD1FNR9</accession>